<keyword evidence="1" id="KW-0812">Transmembrane</keyword>
<feature type="transmembrane region" description="Helical" evidence="1">
    <location>
        <begin position="33"/>
        <end position="58"/>
    </location>
</feature>
<keyword evidence="1" id="KW-1133">Transmembrane helix</keyword>
<reference evidence="2 3" key="1">
    <citation type="submission" date="2019-07" db="EMBL/GenBank/DDBJ databases">
        <title>WGS assembly of Gossypium tomentosum.</title>
        <authorList>
            <person name="Chen Z.J."/>
            <person name="Sreedasyam A."/>
            <person name="Ando A."/>
            <person name="Song Q."/>
            <person name="De L."/>
            <person name="Hulse-Kemp A."/>
            <person name="Ding M."/>
            <person name="Ye W."/>
            <person name="Kirkbride R."/>
            <person name="Jenkins J."/>
            <person name="Plott C."/>
            <person name="Lovell J."/>
            <person name="Lin Y.-M."/>
            <person name="Vaughn R."/>
            <person name="Liu B."/>
            <person name="Li W."/>
            <person name="Simpson S."/>
            <person name="Scheffler B."/>
            <person name="Saski C."/>
            <person name="Grover C."/>
            <person name="Hu G."/>
            <person name="Conover J."/>
            <person name="Carlson J."/>
            <person name="Shu S."/>
            <person name="Boston L."/>
            <person name="Williams M."/>
            <person name="Peterson D."/>
            <person name="Mcgee K."/>
            <person name="Jones D."/>
            <person name="Wendel J."/>
            <person name="Stelly D."/>
            <person name="Grimwood J."/>
            <person name="Schmutz J."/>
        </authorList>
    </citation>
    <scope>NUCLEOTIDE SEQUENCE [LARGE SCALE GENOMIC DNA]</scope>
    <source>
        <strain evidence="2">7179.01</strain>
    </source>
</reference>
<evidence type="ECO:0000313" key="3">
    <source>
        <dbReference type="Proteomes" id="UP000322667"/>
    </source>
</evidence>
<name>A0A5D2MJX6_GOSTO</name>
<keyword evidence="1" id="KW-0472">Membrane</keyword>
<evidence type="ECO:0000313" key="2">
    <source>
        <dbReference type="EMBL" id="TYH91736.1"/>
    </source>
</evidence>
<gene>
    <name evidence="2" type="ORF">ES332_A13G134500v1</name>
</gene>
<proteinExistence type="predicted"/>
<accession>A0A5D2MJX6</accession>
<dbReference type="Proteomes" id="UP000322667">
    <property type="component" value="Chromosome A13"/>
</dbReference>
<dbReference type="EMBL" id="CM017622">
    <property type="protein sequence ID" value="TYH91736.1"/>
    <property type="molecule type" value="Genomic_DNA"/>
</dbReference>
<evidence type="ECO:0000256" key="1">
    <source>
        <dbReference type="SAM" id="Phobius"/>
    </source>
</evidence>
<organism evidence="2 3">
    <name type="scientific">Gossypium tomentosum</name>
    <name type="common">Hawaiian cotton</name>
    <name type="synonym">Gossypium sandvicense</name>
    <dbReference type="NCBI Taxonomy" id="34277"/>
    <lineage>
        <taxon>Eukaryota</taxon>
        <taxon>Viridiplantae</taxon>
        <taxon>Streptophyta</taxon>
        <taxon>Embryophyta</taxon>
        <taxon>Tracheophyta</taxon>
        <taxon>Spermatophyta</taxon>
        <taxon>Magnoliopsida</taxon>
        <taxon>eudicotyledons</taxon>
        <taxon>Gunneridae</taxon>
        <taxon>Pentapetalae</taxon>
        <taxon>rosids</taxon>
        <taxon>malvids</taxon>
        <taxon>Malvales</taxon>
        <taxon>Malvaceae</taxon>
        <taxon>Malvoideae</taxon>
        <taxon>Gossypium</taxon>
    </lineage>
</organism>
<sequence>MVPTIDDGRGPHKLGLFNPFCSKQARRRLEFQIFVEIALASVSCKMLLAACSVLILIMQEVKKCKT</sequence>
<dbReference type="AlphaFoldDB" id="A0A5D2MJX6"/>
<keyword evidence="3" id="KW-1185">Reference proteome</keyword>
<protein>
    <submittedName>
        <fullName evidence="2">Uncharacterized protein</fullName>
    </submittedName>
</protein>